<dbReference type="RefSeq" id="WP_093975529.1">
    <property type="nucleotide sequence ID" value="NZ_FXXQ01000015.1"/>
</dbReference>
<evidence type="ECO:0000313" key="7">
    <source>
        <dbReference type="Proteomes" id="UP000201838"/>
    </source>
</evidence>
<dbReference type="EC" id="4.1.2.48" evidence="6"/>
<dbReference type="InterPro" id="IPR001597">
    <property type="entry name" value="ArAA_b-elim_lyase/Thr_aldolase"/>
</dbReference>
<dbReference type="EMBL" id="FXXQ01000015">
    <property type="protein sequence ID" value="SMX25332.1"/>
    <property type="molecule type" value="Genomic_DNA"/>
</dbReference>
<dbReference type="InterPro" id="IPR015422">
    <property type="entry name" value="PyrdxlP-dep_Trfase_small"/>
</dbReference>
<proteinExistence type="inferred from homology"/>
<dbReference type="PANTHER" id="PTHR48097">
    <property type="entry name" value="L-THREONINE ALDOLASE-RELATED"/>
    <property type="match status" value="1"/>
</dbReference>
<keyword evidence="7" id="KW-1185">Reference proteome</keyword>
<accession>A0A238J531</accession>
<dbReference type="Gene3D" id="3.40.640.10">
    <property type="entry name" value="Type I PLP-dependent aspartate aminotransferase-like (Major domain)"/>
    <property type="match status" value="1"/>
</dbReference>
<dbReference type="AlphaFoldDB" id="A0A238J531"/>
<keyword evidence="6" id="KW-0456">Lyase</keyword>
<dbReference type="Gene3D" id="3.90.1150.10">
    <property type="entry name" value="Aspartate Aminotransferase, domain 1"/>
    <property type="match status" value="1"/>
</dbReference>
<dbReference type="InterPro" id="IPR015421">
    <property type="entry name" value="PyrdxlP-dep_Trfase_major"/>
</dbReference>
<reference evidence="6 7" key="1">
    <citation type="submission" date="2017-05" db="EMBL/GenBank/DDBJ databases">
        <authorList>
            <person name="Song R."/>
            <person name="Chenine A.L."/>
            <person name="Ruprecht R.M."/>
        </authorList>
    </citation>
    <scope>NUCLEOTIDE SEQUENCE [LARGE SCALE GENOMIC DNA]</scope>
    <source>
        <strain evidence="6 7">CECT 8489</strain>
    </source>
</reference>
<comment type="cofactor">
    <cofactor evidence="1">
        <name>pyridoxal 5'-phosphate</name>
        <dbReference type="ChEBI" id="CHEBI:597326"/>
    </cofactor>
</comment>
<dbReference type="SUPFAM" id="SSF53383">
    <property type="entry name" value="PLP-dependent transferases"/>
    <property type="match status" value="1"/>
</dbReference>
<dbReference type="GO" id="GO:0006520">
    <property type="term" value="P:amino acid metabolic process"/>
    <property type="evidence" value="ECO:0007669"/>
    <property type="project" value="InterPro"/>
</dbReference>
<keyword evidence="4" id="KW-0663">Pyridoxal phosphate</keyword>
<evidence type="ECO:0000259" key="5">
    <source>
        <dbReference type="Pfam" id="PF01212"/>
    </source>
</evidence>
<evidence type="ECO:0000256" key="3">
    <source>
        <dbReference type="ARBA" id="ARBA00011881"/>
    </source>
</evidence>
<dbReference type="GO" id="GO:0016829">
    <property type="term" value="F:lyase activity"/>
    <property type="evidence" value="ECO:0007669"/>
    <property type="project" value="UniProtKB-KW"/>
</dbReference>
<dbReference type="PANTHER" id="PTHR48097:SF5">
    <property type="entry name" value="LOW SPECIFICITY L-THREONINE ALDOLASE"/>
    <property type="match status" value="1"/>
</dbReference>
<name>A0A238J531_9RHOB</name>
<sequence length="352" mass="37760">MKFASDNNGPVHPKIMEAMVRANEGHVPAYGGDDLTRSAIEKVREVFEAPQASVFLVPTGTAANALILGSLTKPWDAVFCSNFAHIHVDECHAPEAFTNGAKLTPVGKRIDKFNSSELKTAISGFNPSNIQQSGHGPVSITQVTERGTLYGLDEIAGIADVCREAGVPLHLDGARFANAAAALGCSAAEMSWKVGVDAVSFGATKNGALAVEAAVIFDPARAVEFRRRQQRAAMVFSKSRYLAAQMEAYLTDGLWLETAGEANRLAGLLEAGITGIDGVEFAFPRQANMIFVWLPRFRHRALKEAGAYYYIEAGVLEGDDPHEPLLGRLVCDWSVKEADIAKFADAAQGARP</sequence>
<dbReference type="Pfam" id="PF01212">
    <property type="entry name" value="Beta_elim_lyase"/>
    <property type="match status" value="1"/>
</dbReference>
<organism evidence="6 7">
    <name type="scientific">Boseongicola aestuarii</name>
    <dbReference type="NCBI Taxonomy" id="1470561"/>
    <lineage>
        <taxon>Bacteria</taxon>
        <taxon>Pseudomonadati</taxon>
        <taxon>Pseudomonadota</taxon>
        <taxon>Alphaproteobacteria</taxon>
        <taxon>Rhodobacterales</taxon>
        <taxon>Paracoccaceae</taxon>
        <taxon>Boseongicola</taxon>
    </lineage>
</organism>
<protein>
    <submittedName>
        <fullName evidence="6">Low specificity L-threonine aldolase</fullName>
        <ecNumber evidence="6">4.1.2.48</ecNumber>
    </submittedName>
</protein>
<evidence type="ECO:0000256" key="4">
    <source>
        <dbReference type="ARBA" id="ARBA00022898"/>
    </source>
</evidence>
<comment type="subunit">
    <text evidence="3">Homotetramer.</text>
</comment>
<evidence type="ECO:0000256" key="1">
    <source>
        <dbReference type="ARBA" id="ARBA00001933"/>
    </source>
</evidence>
<feature type="domain" description="Aromatic amino acid beta-eliminating lyase/threonine aldolase" evidence="5">
    <location>
        <begin position="3"/>
        <end position="289"/>
    </location>
</feature>
<dbReference type="OrthoDB" id="9774495at2"/>
<gene>
    <name evidence="6" type="primary">ltaE</name>
    <name evidence="6" type="ORF">BOA8489_03473</name>
</gene>
<dbReference type="Proteomes" id="UP000201838">
    <property type="component" value="Unassembled WGS sequence"/>
</dbReference>
<evidence type="ECO:0000256" key="2">
    <source>
        <dbReference type="ARBA" id="ARBA00006966"/>
    </source>
</evidence>
<dbReference type="InterPro" id="IPR015424">
    <property type="entry name" value="PyrdxlP-dep_Trfase"/>
</dbReference>
<evidence type="ECO:0000313" key="6">
    <source>
        <dbReference type="EMBL" id="SMX25332.1"/>
    </source>
</evidence>
<comment type="similarity">
    <text evidence="2">Belongs to the threonine aldolase family.</text>
</comment>